<dbReference type="EMBL" id="DVMP01000104">
    <property type="protein sequence ID" value="HIU25975.1"/>
    <property type="molecule type" value="Genomic_DNA"/>
</dbReference>
<sequence length="218" mass="24182">MKGIDAVVNEVVRRLTLLTGSRKVLVASEGGKLMEEVRSRMRKSYPEDCVFTGCFNGEADNGKAGDPVFHSLTDMPEAGERMRELVAFHDSFLISGLSISQIAALAVLRVETRIQALIYEIMRQGKEAFIFSEDLRLTAAGKKFREDVARRVLPLEKWGIVFPQLEDIPYSLADKQVISLEDIKKAESKVIAAGEHTVVTTGAGKYMEDHGILLIRKG</sequence>
<name>A0A9D1I2Z4_9FIRM</name>
<proteinExistence type="predicted"/>
<evidence type="ECO:0000313" key="1">
    <source>
        <dbReference type="EMBL" id="HIU25975.1"/>
    </source>
</evidence>
<dbReference type="Proteomes" id="UP000824090">
    <property type="component" value="Unassembled WGS sequence"/>
</dbReference>
<comment type="caution">
    <text evidence="1">The sequence shown here is derived from an EMBL/GenBank/DDBJ whole genome shotgun (WGS) entry which is preliminary data.</text>
</comment>
<accession>A0A9D1I2Z4</accession>
<reference evidence="1" key="2">
    <citation type="journal article" date="2021" name="PeerJ">
        <title>Extensive microbial diversity within the chicken gut microbiome revealed by metagenomics and culture.</title>
        <authorList>
            <person name="Gilroy R."/>
            <person name="Ravi A."/>
            <person name="Getino M."/>
            <person name="Pursley I."/>
            <person name="Horton D.L."/>
            <person name="Alikhan N.F."/>
            <person name="Baker D."/>
            <person name="Gharbi K."/>
            <person name="Hall N."/>
            <person name="Watson M."/>
            <person name="Adriaenssens E.M."/>
            <person name="Foster-Nyarko E."/>
            <person name="Jarju S."/>
            <person name="Secka A."/>
            <person name="Antonio M."/>
            <person name="Oren A."/>
            <person name="Chaudhuri R.R."/>
            <person name="La Ragione R."/>
            <person name="Hildebrand F."/>
            <person name="Pallen M.J."/>
        </authorList>
    </citation>
    <scope>NUCLEOTIDE SEQUENCE</scope>
    <source>
        <strain evidence="1">ChiHcec3-6078</strain>
    </source>
</reference>
<gene>
    <name evidence="1" type="ORF">IAC50_05720</name>
</gene>
<protein>
    <submittedName>
        <fullName evidence="1">Uncharacterized protein</fullName>
    </submittedName>
</protein>
<evidence type="ECO:0000313" key="2">
    <source>
        <dbReference type="Proteomes" id="UP000824090"/>
    </source>
</evidence>
<dbReference type="AlphaFoldDB" id="A0A9D1I2Z4"/>
<reference evidence="1" key="1">
    <citation type="submission" date="2020-10" db="EMBL/GenBank/DDBJ databases">
        <authorList>
            <person name="Gilroy R."/>
        </authorList>
    </citation>
    <scope>NUCLEOTIDE SEQUENCE</scope>
    <source>
        <strain evidence="1">ChiHcec3-6078</strain>
    </source>
</reference>
<organism evidence="1 2">
    <name type="scientific">Candidatus Allocopromorpha excrementigallinarum</name>
    <dbReference type="NCBI Taxonomy" id="2840742"/>
    <lineage>
        <taxon>Bacteria</taxon>
        <taxon>Bacillati</taxon>
        <taxon>Bacillota</taxon>
        <taxon>Clostridia</taxon>
        <taxon>Eubacteriales</taxon>
        <taxon>Eubacteriaceae</taxon>
        <taxon>Eubacteriaceae incertae sedis</taxon>
        <taxon>Candidatus Allocopromorpha</taxon>
    </lineage>
</organism>